<dbReference type="PANTHER" id="PTHR13878:SF91">
    <property type="entry name" value="FAD BINDING DOMAIN PROTEIN (AFU_ORTHOLOGUE AFUA_6G12070)-RELATED"/>
    <property type="match status" value="1"/>
</dbReference>
<feature type="signal peptide" evidence="3">
    <location>
        <begin position="1"/>
        <end position="40"/>
    </location>
</feature>
<dbReference type="PROSITE" id="PS51387">
    <property type="entry name" value="FAD_PCMH"/>
    <property type="match status" value="1"/>
</dbReference>
<evidence type="ECO:0000256" key="3">
    <source>
        <dbReference type="SAM" id="SignalP"/>
    </source>
</evidence>
<sequence length="610" mass="64983">MICTTMFRTMFRLVARITMLSWVPLLTRLVALASSTGSHGCKCISTDDCWPDASAFAKLASEVSQPLVQPFPTASACYPVSDPSGNCTEVQTLWGDGNWRSNQAGSMQESNYETFTFDNGTISACYRDTALGVPCEQGSVPVIGVDARTLEDVQAGVKFARVHNLRLVVKNTGHDFLGRSAGRGSFVIWTHHMKNITVHDTFTPFGGRKNEKYSQAITLGAGVQWHEAYDAANGANRTLVGGLSAGGSVGAAGGWLLGGGHSALSPTYGLGVDNVLEISIVVASGEHIKANSHKNTDLFWALRGGGGGTYGIVTSVTYRTHPLQQVIAGFLTTSIKSSTPGTPPILVKLISEFFRMSPNLSDAGWGGYGLMAPSAPGESLAMQFVAIAPNSSWSAANDSFLPLIANVASLAANSSIDDGGLLNITFASTFPVESFHAWLTQFIDSGTAETGGNVMIGSRLLPKALLDVNSTRAAETWLGLPGITFHLVAGGAVSKTDPDATGLNPAWRKGVLHAAFGSGWPEGTSSADIEQIANGIKQNLTLIENLSPNAGAYLNEASLFETDFQQTFFGNHYHKLKAIKKRYDPTDLFIVPKGVGSEDWDEQLHCRRRK</sequence>
<evidence type="ECO:0000313" key="5">
    <source>
        <dbReference type="EMBL" id="CAL1695774.1"/>
    </source>
</evidence>
<dbReference type="Pfam" id="PF01565">
    <property type="entry name" value="FAD_binding_4"/>
    <property type="match status" value="1"/>
</dbReference>
<dbReference type="EMBL" id="OZ037944">
    <property type="protein sequence ID" value="CAL1695774.1"/>
    <property type="molecule type" value="Genomic_DNA"/>
</dbReference>
<evidence type="ECO:0000313" key="6">
    <source>
        <dbReference type="Proteomes" id="UP001497453"/>
    </source>
</evidence>
<comment type="similarity">
    <text evidence="1">Belongs to the oxygen-dependent FAD-linked oxidoreductase family.</text>
</comment>
<dbReference type="SUPFAM" id="SSF56176">
    <property type="entry name" value="FAD-binding/transporter-associated domain-like"/>
    <property type="match status" value="1"/>
</dbReference>
<dbReference type="Pfam" id="PF08031">
    <property type="entry name" value="BBE"/>
    <property type="match status" value="1"/>
</dbReference>
<feature type="domain" description="FAD-binding PCMH-type" evidence="4">
    <location>
        <begin position="137"/>
        <end position="323"/>
    </location>
</feature>
<dbReference type="Gene3D" id="3.30.465.10">
    <property type="match status" value="2"/>
</dbReference>
<keyword evidence="3" id="KW-0732">Signal</keyword>
<dbReference type="PANTHER" id="PTHR13878">
    <property type="entry name" value="GULONOLACTONE OXIDASE"/>
    <property type="match status" value="1"/>
</dbReference>
<evidence type="ECO:0000259" key="4">
    <source>
        <dbReference type="PROSITE" id="PS51387"/>
    </source>
</evidence>
<protein>
    <recommendedName>
        <fullName evidence="4">FAD-binding PCMH-type domain-containing protein</fullName>
    </recommendedName>
</protein>
<keyword evidence="2" id="KW-0560">Oxidoreductase</keyword>
<dbReference type="InterPro" id="IPR016169">
    <property type="entry name" value="FAD-bd_PCMH_sub2"/>
</dbReference>
<evidence type="ECO:0000256" key="2">
    <source>
        <dbReference type="ARBA" id="ARBA00023002"/>
    </source>
</evidence>
<feature type="chain" id="PRO_5045745159" description="FAD-binding PCMH-type domain-containing protein" evidence="3">
    <location>
        <begin position="41"/>
        <end position="610"/>
    </location>
</feature>
<dbReference type="InterPro" id="IPR050432">
    <property type="entry name" value="FAD-linked_Oxidoreductases_BP"/>
</dbReference>
<gene>
    <name evidence="5" type="ORF">GFSPODELE1_LOCUS893</name>
</gene>
<organism evidence="5 6">
    <name type="scientific">Somion occarium</name>
    <dbReference type="NCBI Taxonomy" id="3059160"/>
    <lineage>
        <taxon>Eukaryota</taxon>
        <taxon>Fungi</taxon>
        <taxon>Dikarya</taxon>
        <taxon>Basidiomycota</taxon>
        <taxon>Agaricomycotina</taxon>
        <taxon>Agaricomycetes</taxon>
        <taxon>Polyporales</taxon>
        <taxon>Cerrenaceae</taxon>
        <taxon>Somion</taxon>
    </lineage>
</organism>
<accession>A0ABP1CMA2</accession>
<name>A0ABP1CMA2_9APHY</name>
<dbReference type="InterPro" id="IPR036318">
    <property type="entry name" value="FAD-bd_PCMH-like_sf"/>
</dbReference>
<proteinExistence type="inferred from homology"/>
<dbReference type="InterPro" id="IPR012951">
    <property type="entry name" value="BBE"/>
</dbReference>
<dbReference type="InterPro" id="IPR006094">
    <property type="entry name" value="Oxid_FAD_bind_N"/>
</dbReference>
<dbReference type="InterPro" id="IPR016166">
    <property type="entry name" value="FAD-bd_PCMH"/>
</dbReference>
<dbReference type="Proteomes" id="UP001497453">
    <property type="component" value="Chromosome 1"/>
</dbReference>
<reference evidence="6" key="1">
    <citation type="submission" date="2024-04" db="EMBL/GenBank/DDBJ databases">
        <authorList>
            <person name="Shaw F."/>
            <person name="Minotto A."/>
        </authorList>
    </citation>
    <scope>NUCLEOTIDE SEQUENCE [LARGE SCALE GENOMIC DNA]</scope>
</reference>
<keyword evidence="6" id="KW-1185">Reference proteome</keyword>
<evidence type="ECO:0000256" key="1">
    <source>
        <dbReference type="ARBA" id="ARBA00005466"/>
    </source>
</evidence>